<protein>
    <recommendedName>
        <fullName evidence="4">WXG100 family type VII secretion target</fullName>
    </recommendedName>
</protein>
<evidence type="ECO:0008006" key="4">
    <source>
        <dbReference type="Google" id="ProtNLM"/>
    </source>
</evidence>
<organism evidence="2 3">
    <name type="scientific">Cellulomonas phragmiteti</name>
    <dbReference type="NCBI Taxonomy" id="478780"/>
    <lineage>
        <taxon>Bacteria</taxon>
        <taxon>Bacillati</taxon>
        <taxon>Actinomycetota</taxon>
        <taxon>Actinomycetes</taxon>
        <taxon>Micrococcales</taxon>
        <taxon>Cellulomonadaceae</taxon>
        <taxon>Cellulomonas</taxon>
    </lineage>
</organism>
<keyword evidence="3" id="KW-1185">Reference proteome</keyword>
<name>A0ABQ4DL70_9CELL</name>
<dbReference type="EMBL" id="BONP01000009">
    <property type="protein sequence ID" value="GIG40090.1"/>
    <property type="molecule type" value="Genomic_DNA"/>
</dbReference>
<dbReference type="RefSeq" id="WP_203673532.1">
    <property type="nucleotide sequence ID" value="NZ_BONP01000009.1"/>
</dbReference>
<sequence length="313" mass="31676">MTDALHGADTTALRRQAAALHEAAGELTACARRTGEALETLRWHGQDAVRARDEWATLHARVLLVCAQRMQEAALRLLDEADGQEAASAAGTGAGAAPGPVSGTASSTDGLRAAIDRAHDVVGQALGHLGHVTTVTDVGAVAAAAARWGNITTATPYRVLDQAFGIMQDAQIGPAVGGVLQGAAAVGVVSDAYGAYRAYGEGDLHGMVDNGVSAVLGAGGFVPGLGLGSAALGVSWSAGTWAGTEINEAMQGTDFHARFTERMQPAFELGGAAGVLNTPGALLVTAGEEVGIQAQSLWRALTGPGDGTLDPRR</sequence>
<comment type="caution">
    <text evidence="2">The sequence shown here is derived from an EMBL/GenBank/DDBJ whole genome shotgun (WGS) entry which is preliminary data.</text>
</comment>
<evidence type="ECO:0000256" key="1">
    <source>
        <dbReference type="SAM" id="MobiDB-lite"/>
    </source>
</evidence>
<gene>
    <name evidence="2" type="ORF">Cph01nite_18520</name>
</gene>
<proteinExistence type="predicted"/>
<evidence type="ECO:0000313" key="3">
    <source>
        <dbReference type="Proteomes" id="UP000614741"/>
    </source>
</evidence>
<feature type="region of interest" description="Disordered" evidence="1">
    <location>
        <begin position="89"/>
        <end position="108"/>
    </location>
</feature>
<dbReference type="Proteomes" id="UP000614741">
    <property type="component" value="Unassembled WGS sequence"/>
</dbReference>
<reference evidence="2 3" key="1">
    <citation type="submission" date="2021-01" db="EMBL/GenBank/DDBJ databases">
        <title>Whole genome shotgun sequence of Cellulomonas phragmiteti NBRC 110785.</title>
        <authorList>
            <person name="Komaki H."/>
            <person name="Tamura T."/>
        </authorList>
    </citation>
    <scope>NUCLEOTIDE SEQUENCE [LARGE SCALE GENOMIC DNA]</scope>
    <source>
        <strain evidence="2 3">NBRC 110785</strain>
    </source>
</reference>
<feature type="compositionally biased region" description="Low complexity" evidence="1">
    <location>
        <begin position="89"/>
        <end position="107"/>
    </location>
</feature>
<accession>A0ABQ4DL70</accession>
<evidence type="ECO:0000313" key="2">
    <source>
        <dbReference type="EMBL" id="GIG40090.1"/>
    </source>
</evidence>